<dbReference type="AlphaFoldDB" id="A0A8K0KBV9"/>
<reference evidence="1" key="2">
    <citation type="submission" date="2017-10" db="EMBL/GenBank/DDBJ databases">
        <title>Ladona fulva Genome sequencing and assembly.</title>
        <authorList>
            <person name="Murali S."/>
            <person name="Richards S."/>
            <person name="Bandaranaike D."/>
            <person name="Bellair M."/>
            <person name="Blankenburg K."/>
            <person name="Chao H."/>
            <person name="Dinh H."/>
            <person name="Doddapaneni H."/>
            <person name="Dugan-Rocha S."/>
            <person name="Elkadiri S."/>
            <person name="Gnanaolivu R."/>
            <person name="Hernandez B."/>
            <person name="Skinner E."/>
            <person name="Javaid M."/>
            <person name="Lee S."/>
            <person name="Li M."/>
            <person name="Ming W."/>
            <person name="Munidasa M."/>
            <person name="Muniz J."/>
            <person name="Nguyen L."/>
            <person name="Hughes D."/>
            <person name="Osuji N."/>
            <person name="Pu L.-L."/>
            <person name="Puazo M."/>
            <person name="Qu C."/>
            <person name="Quiroz J."/>
            <person name="Raj R."/>
            <person name="Weissenberger G."/>
            <person name="Xin Y."/>
            <person name="Zou X."/>
            <person name="Han Y."/>
            <person name="Worley K."/>
            <person name="Muzny D."/>
            <person name="Gibbs R."/>
        </authorList>
    </citation>
    <scope>NUCLEOTIDE SEQUENCE</scope>
    <source>
        <strain evidence="1">Sampled in the wild</strain>
    </source>
</reference>
<organism evidence="1 2">
    <name type="scientific">Ladona fulva</name>
    <name type="common">Scarce chaser dragonfly</name>
    <name type="synonym">Libellula fulva</name>
    <dbReference type="NCBI Taxonomy" id="123851"/>
    <lineage>
        <taxon>Eukaryota</taxon>
        <taxon>Metazoa</taxon>
        <taxon>Ecdysozoa</taxon>
        <taxon>Arthropoda</taxon>
        <taxon>Hexapoda</taxon>
        <taxon>Insecta</taxon>
        <taxon>Pterygota</taxon>
        <taxon>Palaeoptera</taxon>
        <taxon>Odonata</taxon>
        <taxon>Epiprocta</taxon>
        <taxon>Anisoptera</taxon>
        <taxon>Libelluloidea</taxon>
        <taxon>Libellulidae</taxon>
        <taxon>Ladona</taxon>
    </lineage>
</organism>
<dbReference type="OrthoDB" id="10033659at2759"/>
<dbReference type="EMBL" id="KZ308588">
    <property type="protein sequence ID" value="KAG8232045.1"/>
    <property type="molecule type" value="Genomic_DNA"/>
</dbReference>
<keyword evidence="2" id="KW-1185">Reference proteome</keyword>
<evidence type="ECO:0000313" key="2">
    <source>
        <dbReference type="Proteomes" id="UP000792457"/>
    </source>
</evidence>
<sequence length="241" mass="28275">NGKGEVGCVENKRIEVDWNGKIYNGTQCILVDMKTIRRMVWPSYLVTKITAIRIQGQLLNITIIQIYAPTTDAEEEEVEDFYGNLQDMVNMTPKKDVIFIIGQVKDGEALFSLSKPDLELIVDLFIAKIRLKLKRVRKTEAPIKEERQPEELWTETREIVQKGDEKHIPKTKKSRKAKWLSDEAIEVAKERKEEKSKGNRTRMSLLNKRFQRLARRDKNIYLNEQCKEIEENNRLEKTRDL</sequence>
<feature type="non-terminal residue" evidence="1">
    <location>
        <position position="241"/>
    </location>
</feature>
<protein>
    <submittedName>
        <fullName evidence="1">Uncharacterized protein</fullName>
    </submittedName>
</protein>
<accession>A0A8K0KBV9</accession>
<dbReference type="Gene3D" id="3.60.10.10">
    <property type="entry name" value="Endonuclease/exonuclease/phosphatase"/>
    <property type="match status" value="1"/>
</dbReference>
<comment type="caution">
    <text evidence="1">The sequence shown here is derived from an EMBL/GenBank/DDBJ whole genome shotgun (WGS) entry which is preliminary data.</text>
</comment>
<reference evidence="1" key="1">
    <citation type="submission" date="2013-04" db="EMBL/GenBank/DDBJ databases">
        <authorList>
            <person name="Qu J."/>
            <person name="Murali S.C."/>
            <person name="Bandaranaike D."/>
            <person name="Bellair M."/>
            <person name="Blankenburg K."/>
            <person name="Chao H."/>
            <person name="Dinh H."/>
            <person name="Doddapaneni H."/>
            <person name="Downs B."/>
            <person name="Dugan-Rocha S."/>
            <person name="Elkadiri S."/>
            <person name="Gnanaolivu R.D."/>
            <person name="Hernandez B."/>
            <person name="Javaid M."/>
            <person name="Jayaseelan J.C."/>
            <person name="Lee S."/>
            <person name="Li M."/>
            <person name="Ming W."/>
            <person name="Munidasa M."/>
            <person name="Muniz J."/>
            <person name="Nguyen L."/>
            <person name="Ongeri F."/>
            <person name="Osuji N."/>
            <person name="Pu L.-L."/>
            <person name="Puazo M."/>
            <person name="Qu C."/>
            <person name="Quiroz J."/>
            <person name="Raj R."/>
            <person name="Weissenberger G."/>
            <person name="Xin Y."/>
            <person name="Zou X."/>
            <person name="Han Y."/>
            <person name="Richards S."/>
            <person name="Worley K."/>
            <person name="Muzny D."/>
            <person name="Gibbs R."/>
        </authorList>
    </citation>
    <scope>NUCLEOTIDE SEQUENCE</scope>
    <source>
        <strain evidence="1">Sampled in the wild</strain>
    </source>
</reference>
<dbReference type="InterPro" id="IPR036691">
    <property type="entry name" value="Endo/exonu/phosph_ase_sf"/>
</dbReference>
<evidence type="ECO:0000313" key="1">
    <source>
        <dbReference type="EMBL" id="KAG8232045.1"/>
    </source>
</evidence>
<dbReference type="SUPFAM" id="SSF56219">
    <property type="entry name" value="DNase I-like"/>
    <property type="match status" value="1"/>
</dbReference>
<gene>
    <name evidence="1" type="ORF">J437_LFUL014434</name>
</gene>
<proteinExistence type="predicted"/>
<dbReference type="Proteomes" id="UP000792457">
    <property type="component" value="Unassembled WGS sequence"/>
</dbReference>
<name>A0A8K0KBV9_LADFU</name>